<proteinExistence type="predicted"/>
<sequence>MKRFYPDFDTINAFTLSLDYHQGELECVHCLKNDQFVSHGIIYKQRSGSLAEKVGKRIFCSNRYGRNGCGRTFQLYVANEIPSFRYGAAHLFIFIAALIANQTVSEAYIKATGQTEYRNAWRWLSRLMLKLSEYRSFLKVRCDADFTPPRLMPSSLKHLLPTLDRLFTSNHNGCFDFQIAQQQPFI</sequence>
<organism evidence="1">
    <name type="scientific">hydrothermal vent metagenome</name>
    <dbReference type="NCBI Taxonomy" id="652676"/>
    <lineage>
        <taxon>unclassified sequences</taxon>
        <taxon>metagenomes</taxon>
        <taxon>ecological metagenomes</taxon>
    </lineage>
</organism>
<name>A0A3B0Y1B7_9ZZZZ</name>
<gene>
    <name evidence="1" type="ORF">MNBD_GAMMA10-1251</name>
</gene>
<protein>
    <submittedName>
        <fullName evidence="1">Uncharacterized protein</fullName>
    </submittedName>
</protein>
<accession>A0A3B0Y1B7</accession>
<evidence type="ECO:0000313" key="1">
    <source>
        <dbReference type="EMBL" id="VAW69377.1"/>
    </source>
</evidence>
<reference evidence="1" key="1">
    <citation type="submission" date="2018-06" db="EMBL/GenBank/DDBJ databases">
        <authorList>
            <person name="Zhirakovskaya E."/>
        </authorList>
    </citation>
    <scope>NUCLEOTIDE SEQUENCE</scope>
</reference>
<dbReference type="EMBL" id="UOFJ01000419">
    <property type="protein sequence ID" value="VAW69377.1"/>
    <property type="molecule type" value="Genomic_DNA"/>
</dbReference>
<dbReference type="AlphaFoldDB" id="A0A3B0Y1B7"/>